<evidence type="ECO:0000313" key="2">
    <source>
        <dbReference type="Proteomes" id="UP001162501"/>
    </source>
</evidence>
<sequence>MESVSHSETYREILRKYQIMHPPRVPHAALDTKRKMVARPFSGLWEVSDPTLLQMTLVAGLLASVLGDCGPPPDLQFASPNNKLDNKDFKTGTTLKYTCLPGYSRIGSSSVTCNDRGSWDYRVFCAKKQCRNLGDLPNGKVEVKTDFLFGSTIEFSCSEGYILVGSATSHCEIQDKGVDWSDPLPQCIIAKCEPPPAISNGRHNGGDEDFYTYGSSVTYSCDPDFSMLGKASISCAVENKTIGVWYPNPPTCKNIVCHPPQVPNGIILSGVGPIYHYKDSILFSCKKGYILNGDSLIHCGADDEWHPSLPTCELNSCIGLPDIPHAVWDGRDNKLSNQEVFEVGSELKYQCKFGYRPIPDEPLTLTCLENFTWTPSKGCEYIVCHPPQVPNGIILSGVGPIYHYEDSVLFSCKKGYILNGSNLIHCGADDEWHPSLPTCELITCLKPEVENGKLSVDKEKYVASENVTVQCNPGFSLVGRQSITCSENTTWHPTVPTCHWVNCTIVCPCRHFRQCLPSLQDVKTTLELHKLSLRTRCFLLKAVFLSFFTMSPRLQRIFPALRLLGVLSLLHYPPGLCDCSVFPSIAHGSYEDVSSFLSFTTVVQYKCDEGYILVGEEKITCRNSHWSSAGPRCKALCPKPEISNGKLSVEKNQYVNPETVTVRCDPGYRMVGSQNIFCSENKSWSPDVPKCEKVGDEVCEAVLKGQKLLKCLPNAWEAKVALELRKLSLEIEKLEQERRKEEIA</sequence>
<dbReference type="EMBL" id="OX596093">
    <property type="protein sequence ID" value="CAN0567612.1"/>
    <property type="molecule type" value="Genomic_DNA"/>
</dbReference>
<reference evidence="1" key="2">
    <citation type="submission" date="2025-03" db="EMBL/GenBank/DDBJ databases">
        <authorList>
            <consortium name="ELIXIR-Norway"/>
            <consortium name="Elixir Norway"/>
        </authorList>
    </citation>
    <scope>NUCLEOTIDE SEQUENCE</scope>
</reference>
<protein>
    <submittedName>
        <fullName evidence="1">Uncharacterized protein</fullName>
    </submittedName>
</protein>
<evidence type="ECO:0000313" key="1">
    <source>
        <dbReference type="EMBL" id="CAN0567612.1"/>
    </source>
</evidence>
<proteinExistence type="predicted"/>
<accession>A0AC60A6W3</accession>
<name>A0AC60A6W3_RANTA</name>
<reference evidence="1" key="1">
    <citation type="submission" date="2023-05" db="EMBL/GenBank/DDBJ databases">
        <authorList>
            <consortium name="ELIXIR-Norway"/>
        </authorList>
    </citation>
    <scope>NUCLEOTIDE SEQUENCE</scope>
</reference>
<organism evidence="1 2">
    <name type="scientific">Rangifer tarandus platyrhynchus</name>
    <name type="common">Svalbard reindeer</name>
    <dbReference type="NCBI Taxonomy" id="3082113"/>
    <lineage>
        <taxon>Eukaryota</taxon>
        <taxon>Metazoa</taxon>
        <taxon>Chordata</taxon>
        <taxon>Craniata</taxon>
        <taxon>Vertebrata</taxon>
        <taxon>Euteleostomi</taxon>
        <taxon>Mammalia</taxon>
        <taxon>Eutheria</taxon>
        <taxon>Laurasiatheria</taxon>
        <taxon>Artiodactyla</taxon>
        <taxon>Ruminantia</taxon>
        <taxon>Pecora</taxon>
        <taxon>Cervidae</taxon>
        <taxon>Odocoileinae</taxon>
        <taxon>Rangifer</taxon>
    </lineage>
</organism>
<gene>
    <name evidence="1" type="ORF">MRATA1EN22A_LOCUS27669</name>
</gene>
<dbReference type="Proteomes" id="UP001162501">
    <property type="component" value="Chromosome 9"/>
</dbReference>